<dbReference type="InterPro" id="IPR006124">
    <property type="entry name" value="Metalloenzyme"/>
</dbReference>
<evidence type="ECO:0000259" key="5">
    <source>
        <dbReference type="Pfam" id="PF01676"/>
    </source>
</evidence>
<evidence type="ECO:0000313" key="7">
    <source>
        <dbReference type="Proteomes" id="UP000198534"/>
    </source>
</evidence>
<keyword evidence="2" id="KW-0479">Metal-binding</keyword>
<dbReference type="AlphaFoldDB" id="A0A1H2W5J8"/>
<dbReference type="GO" id="GO:0008973">
    <property type="term" value="F:phosphopentomutase activity"/>
    <property type="evidence" value="ECO:0007669"/>
    <property type="project" value="InterPro"/>
</dbReference>
<dbReference type="GO" id="GO:0005829">
    <property type="term" value="C:cytosol"/>
    <property type="evidence" value="ECO:0007669"/>
    <property type="project" value="TreeGrafter"/>
</dbReference>
<sequence length="317" mass="35298">MVVIAVILLFIDGVGLGEEKAYNPWASLSTPHLNGFLGGSLVHQTTQIKGRRGIALLSANPSMGLAGLPQSATGQATIFTGRNAPQAMGAHQSGFPFRRLREWVEQDNIYHQFAHREMTAAFANSYTREFFERSATKKGWISTSTAAARSAGIPLRTGEDLFAGRAVYHDLTRHTLKRVIPEVETITPEEAAGHLFDLAQKVDLTIHEYFLSDLAGHRQDETLMQKVVEDYDRFLGSLVERLRREDALVLVSDHGNSEDFRVSTHTMNHVPLLIIGSEAEKIYDEWTDQSIDLTYVAPLLIRLAEVRKHKKGGLEHG</sequence>
<comment type="similarity">
    <text evidence="1">Belongs to the phosphopentomutase family.</text>
</comment>
<evidence type="ECO:0000313" key="6">
    <source>
        <dbReference type="EMBL" id="SDW75801.1"/>
    </source>
</evidence>
<proteinExistence type="inferred from homology"/>
<dbReference type="STRING" id="1048340.SAMN05444487_10623"/>
<dbReference type="GO" id="GO:0000287">
    <property type="term" value="F:magnesium ion binding"/>
    <property type="evidence" value="ECO:0007669"/>
    <property type="project" value="InterPro"/>
</dbReference>
<dbReference type="Pfam" id="PF01676">
    <property type="entry name" value="Metalloenzyme"/>
    <property type="match status" value="1"/>
</dbReference>
<evidence type="ECO:0000256" key="2">
    <source>
        <dbReference type="ARBA" id="ARBA00022723"/>
    </source>
</evidence>
<evidence type="ECO:0000256" key="4">
    <source>
        <dbReference type="ARBA" id="ARBA00023235"/>
    </source>
</evidence>
<dbReference type="SUPFAM" id="SSF53649">
    <property type="entry name" value="Alkaline phosphatase-like"/>
    <property type="match status" value="1"/>
</dbReference>
<evidence type="ECO:0000256" key="3">
    <source>
        <dbReference type="ARBA" id="ARBA00023211"/>
    </source>
</evidence>
<dbReference type="EMBL" id="FNNQ01000006">
    <property type="protein sequence ID" value="SDW75801.1"/>
    <property type="molecule type" value="Genomic_DNA"/>
</dbReference>
<dbReference type="PANTHER" id="PTHR21110:SF0">
    <property type="entry name" value="PHOSPHOPENTOMUTASE"/>
    <property type="match status" value="1"/>
</dbReference>
<dbReference type="PANTHER" id="PTHR21110">
    <property type="entry name" value="PHOSPHOPENTOMUTASE"/>
    <property type="match status" value="1"/>
</dbReference>
<evidence type="ECO:0000256" key="1">
    <source>
        <dbReference type="ARBA" id="ARBA00010373"/>
    </source>
</evidence>
<protein>
    <submittedName>
        <fullName evidence="6">Phosphoglycerate mutase</fullName>
    </submittedName>
</protein>
<dbReference type="Gene3D" id="3.40.720.10">
    <property type="entry name" value="Alkaline Phosphatase, subunit A"/>
    <property type="match status" value="1"/>
</dbReference>
<name>A0A1H2W5J8_9BACL</name>
<keyword evidence="4" id="KW-0413">Isomerase</keyword>
<accession>A0A1H2W5J8</accession>
<dbReference type="RefSeq" id="WP_091738425.1">
    <property type="nucleotide sequence ID" value="NZ_FNNQ01000006.1"/>
</dbReference>
<reference evidence="6 7" key="1">
    <citation type="submission" date="2016-10" db="EMBL/GenBank/DDBJ databases">
        <authorList>
            <person name="de Groot N.N."/>
        </authorList>
    </citation>
    <scope>NUCLEOTIDE SEQUENCE [LARGE SCALE GENOMIC DNA]</scope>
    <source>
        <strain evidence="6 7">DSM 45610</strain>
    </source>
</reference>
<dbReference type="InterPro" id="IPR010045">
    <property type="entry name" value="DeoB"/>
</dbReference>
<keyword evidence="3" id="KW-0464">Manganese</keyword>
<gene>
    <name evidence="6" type="ORF">SAMN05444487_10623</name>
</gene>
<dbReference type="GO" id="GO:0043094">
    <property type="term" value="P:metabolic compound salvage"/>
    <property type="evidence" value="ECO:0007669"/>
    <property type="project" value="InterPro"/>
</dbReference>
<dbReference type="InterPro" id="IPR017850">
    <property type="entry name" value="Alkaline_phosphatase_core_sf"/>
</dbReference>
<organism evidence="6 7">
    <name type="scientific">Marininema mesophilum</name>
    <dbReference type="NCBI Taxonomy" id="1048340"/>
    <lineage>
        <taxon>Bacteria</taxon>
        <taxon>Bacillati</taxon>
        <taxon>Bacillota</taxon>
        <taxon>Bacilli</taxon>
        <taxon>Bacillales</taxon>
        <taxon>Thermoactinomycetaceae</taxon>
        <taxon>Marininema</taxon>
    </lineage>
</organism>
<feature type="domain" description="Metalloenzyme" evidence="5">
    <location>
        <begin position="200"/>
        <end position="298"/>
    </location>
</feature>
<dbReference type="OrthoDB" id="9778226at2"/>
<dbReference type="GO" id="GO:0009117">
    <property type="term" value="P:nucleotide metabolic process"/>
    <property type="evidence" value="ECO:0007669"/>
    <property type="project" value="InterPro"/>
</dbReference>
<dbReference type="Proteomes" id="UP000198534">
    <property type="component" value="Unassembled WGS sequence"/>
</dbReference>
<keyword evidence="7" id="KW-1185">Reference proteome</keyword>